<dbReference type="InterPro" id="IPR050553">
    <property type="entry name" value="Thioredoxin_ResA/DsbE_sf"/>
</dbReference>
<dbReference type="SUPFAM" id="SSF52833">
    <property type="entry name" value="Thioredoxin-like"/>
    <property type="match status" value="1"/>
</dbReference>
<comment type="subcellular location">
    <subcellularLocation>
        <location evidence="1">Cell envelope</location>
    </subcellularLocation>
</comment>
<feature type="domain" description="Thioredoxin" evidence="7">
    <location>
        <begin position="75"/>
        <end position="220"/>
    </location>
</feature>
<sequence>MNGGMGSRAPKPSRGARSRALAAVATLAVVGVAGLAGCSSDDGTGGGGEGGDGSRSTNATTRFVSGSGTVTTMPPGERKQAPAVAGATLDGRRVSLADYRGKVVVLNVWGSWCAPCRKEAPDLAAASRALRAKGVEFLGINTRDNTRQPAQAFVRTFGVPYPSIYDPNGDQLLGFRATLPPSAIPSTLVIDKQGRVAARVLGSVSRRTLEQLTTDVTGLR</sequence>
<dbReference type="Pfam" id="PF00578">
    <property type="entry name" value="AhpC-TSA"/>
    <property type="match status" value="1"/>
</dbReference>
<keyword evidence="2" id="KW-0201">Cytochrome c-type biogenesis</keyword>
<dbReference type="Proteomes" id="UP000199052">
    <property type="component" value="Unassembled WGS sequence"/>
</dbReference>
<dbReference type="GO" id="GO:0016209">
    <property type="term" value="F:antioxidant activity"/>
    <property type="evidence" value="ECO:0007669"/>
    <property type="project" value="InterPro"/>
</dbReference>
<protein>
    <submittedName>
        <fullName evidence="8">Thiol-disulfide isomerase or thioredoxin</fullName>
    </submittedName>
</protein>
<dbReference type="GO" id="GO:0030313">
    <property type="term" value="C:cell envelope"/>
    <property type="evidence" value="ECO:0007669"/>
    <property type="project" value="UniProtKB-SubCell"/>
</dbReference>
<reference evidence="8 9" key="1">
    <citation type="submission" date="2016-10" db="EMBL/GenBank/DDBJ databases">
        <authorList>
            <person name="de Groot N.N."/>
        </authorList>
    </citation>
    <scope>NUCLEOTIDE SEQUENCE [LARGE SCALE GENOMIC DNA]</scope>
    <source>
        <strain evidence="8 9">CPCC 202808</strain>
    </source>
</reference>
<dbReference type="InterPro" id="IPR036249">
    <property type="entry name" value="Thioredoxin-like_sf"/>
</dbReference>
<dbReference type="EMBL" id="FOOI01000003">
    <property type="protein sequence ID" value="SFG03295.1"/>
    <property type="molecule type" value="Genomic_DNA"/>
</dbReference>
<keyword evidence="4" id="KW-1015">Disulfide bond</keyword>
<keyword evidence="5" id="KW-0676">Redox-active center</keyword>
<evidence type="ECO:0000313" key="8">
    <source>
        <dbReference type="EMBL" id="SFG03295.1"/>
    </source>
</evidence>
<dbReference type="PROSITE" id="PS00194">
    <property type="entry name" value="THIOREDOXIN_1"/>
    <property type="match status" value="1"/>
</dbReference>
<evidence type="ECO:0000313" key="9">
    <source>
        <dbReference type="Proteomes" id="UP000199052"/>
    </source>
</evidence>
<evidence type="ECO:0000259" key="7">
    <source>
        <dbReference type="PROSITE" id="PS51352"/>
    </source>
</evidence>
<dbReference type="InterPro" id="IPR017937">
    <property type="entry name" value="Thioredoxin_CS"/>
</dbReference>
<dbReference type="InterPro" id="IPR000866">
    <property type="entry name" value="AhpC/TSA"/>
</dbReference>
<dbReference type="InterPro" id="IPR013766">
    <property type="entry name" value="Thioredoxin_domain"/>
</dbReference>
<dbReference type="STRING" id="504797.SAMN05421678_103385"/>
<accession>A0A1I2NH74</accession>
<dbReference type="GO" id="GO:0016491">
    <property type="term" value="F:oxidoreductase activity"/>
    <property type="evidence" value="ECO:0007669"/>
    <property type="project" value="InterPro"/>
</dbReference>
<keyword evidence="3" id="KW-0735">Signal-anchor</keyword>
<evidence type="ECO:0000256" key="4">
    <source>
        <dbReference type="ARBA" id="ARBA00023157"/>
    </source>
</evidence>
<dbReference type="CDD" id="cd02966">
    <property type="entry name" value="TlpA_like_family"/>
    <property type="match status" value="1"/>
</dbReference>
<evidence type="ECO:0000256" key="3">
    <source>
        <dbReference type="ARBA" id="ARBA00022968"/>
    </source>
</evidence>
<dbReference type="PANTHER" id="PTHR42852:SF6">
    <property type="entry name" value="THIOL:DISULFIDE INTERCHANGE PROTEIN DSBE"/>
    <property type="match status" value="1"/>
</dbReference>
<dbReference type="PROSITE" id="PS51352">
    <property type="entry name" value="THIOREDOXIN_2"/>
    <property type="match status" value="1"/>
</dbReference>
<dbReference type="GO" id="GO:0017004">
    <property type="term" value="P:cytochrome complex assembly"/>
    <property type="evidence" value="ECO:0007669"/>
    <property type="project" value="UniProtKB-KW"/>
</dbReference>
<keyword evidence="3" id="KW-0812">Transmembrane</keyword>
<dbReference type="Gene3D" id="3.40.30.10">
    <property type="entry name" value="Glutaredoxin"/>
    <property type="match status" value="1"/>
</dbReference>
<evidence type="ECO:0000256" key="6">
    <source>
        <dbReference type="SAM" id="MobiDB-lite"/>
    </source>
</evidence>
<dbReference type="AlphaFoldDB" id="A0A1I2NH74"/>
<evidence type="ECO:0000256" key="2">
    <source>
        <dbReference type="ARBA" id="ARBA00022748"/>
    </source>
</evidence>
<organism evidence="8 9">
    <name type="scientific">Actinopolymorpha cephalotaxi</name>
    <dbReference type="NCBI Taxonomy" id="504797"/>
    <lineage>
        <taxon>Bacteria</taxon>
        <taxon>Bacillati</taxon>
        <taxon>Actinomycetota</taxon>
        <taxon>Actinomycetes</taxon>
        <taxon>Propionibacteriales</taxon>
        <taxon>Actinopolymorphaceae</taxon>
        <taxon>Actinopolymorpha</taxon>
    </lineage>
</organism>
<gene>
    <name evidence="8" type="ORF">SAMN05421678_103385</name>
</gene>
<evidence type="ECO:0000256" key="1">
    <source>
        <dbReference type="ARBA" id="ARBA00004196"/>
    </source>
</evidence>
<dbReference type="GO" id="GO:0016853">
    <property type="term" value="F:isomerase activity"/>
    <property type="evidence" value="ECO:0007669"/>
    <property type="project" value="UniProtKB-KW"/>
</dbReference>
<proteinExistence type="predicted"/>
<evidence type="ECO:0000256" key="5">
    <source>
        <dbReference type="ARBA" id="ARBA00023284"/>
    </source>
</evidence>
<keyword evidence="8" id="KW-0413">Isomerase</keyword>
<feature type="compositionally biased region" description="Gly residues" evidence="6">
    <location>
        <begin position="43"/>
        <end position="53"/>
    </location>
</feature>
<feature type="compositionally biased region" description="Polar residues" evidence="6">
    <location>
        <begin position="55"/>
        <end position="72"/>
    </location>
</feature>
<name>A0A1I2NH74_9ACTN</name>
<dbReference type="PANTHER" id="PTHR42852">
    <property type="entry name" value="THIOL:DISULFIDE INTERCHANGE PROTEIN DSBE"/>
    <property type="match status" value="1"/>
</dbReference>
<feature type="region of interest" description="Disordered" evidence="6">
    <location>
        <begin position="40"/>
        <end position="81"/>
    </location>
</feature>